<protein>
    <recommendedName>
        <fullName evidence="3">PCI domain-containing protein</fullName>
    </recommendedName>
</protein>
<dbReference type="AlphaFoldDB" id="A0A164WV10"/>
<evidence type="ECO:0000313" key="4">
    <source>
        <dbReference type="EMBL" id="KZS95387.1"/>
    </source>
</evidence>
<proteinExistence type="inferred from homology"/>
<name>A0A164WV10_9AGAM</name>
<dbReference type="GO" id="GO:0006511">
    <property type="term" value="P:ubiquitin-dependent protein catabolic process"/>
    <property type="evidence" value="ECO:0007669"/>
    <property type="project" value="TreeGrafter"/>
</dbReference>
<evidence type="ECO:0000313" key="5">
    <source>
        <dbReference type="Proteomes" id="UP000076722"/>
    </source>
</evidence>
<evidence type="ECO:0000256" key="2">
    <source>
        <dbReference type="ARBA" id="ARBA00022942"/>
    </source>
</evidence>
<dbReference type="PROSITE" id="PS50250">
    <property type="entry name" value="PCI"/>
    <property type="match status" value="1"/>
</dbReference>
<evidence type="ECO:0000259" key="3">
    <source>
        <dbReference type="PROSITE" id="PS50250"/>
    </source>
</evidence>
<dbReference type="GO" id="GO:0005198">
    <property type="term" value="F:structural molecule activity"/>
    <property type="evidence" value="ECO:0007669"/>
    <property type="project" value="TreeGrafter"/>
</dbReference>
<evidence type="ECO:0000256" key="1">
    <source>
        <dbReference type="ARBA" id="ARBA00006207"/>
    </source>
</evidence>
<accession>A0A164WV10</accession>
<dbReference type="GO" id="GO:0005634">
    <property type="term" value="C:nucleus"/>
    <property type="evidence" value="ECO:0007669"/>
    <property type="project" value="TreeGrafter"/>
</dbReference>
<dbReference type="SMART" id="SM00088">
    <property type="entry name" value="PINT"/>
    <property type="match status" value="1"/>
</dbReference>
<dbReference type="Pfam" id="PF01399">
    <property type="entry name" value="PCI"/>
    <property type="match status" value="1"/>
</dbReference>
<keyword evidence="5" id="KW-1185">Reference proteome</keyword>
<keyword evidence="2" id="KW-0647">Proteasome</keyword>
<dbReference type="PANTHER" id="PTHR10539">
    <property type="entry name" value="26S PROTEASOME NON-ATPASE REGULATORY SUBUNIT 13"/>
    <property type="match status" value="1"/>
</dbReference>
<dbReference type="InterPro" id="IPR036390">
    <property type="entry name" value="WH_DNA-bd_sf"/>
</dbReference>
<dbReference type="InterPro" id="IPR054179">
    <property type="entry name" value="PSD13_N"/>
</dbReference>
<dbReference type="OrthoDB" id="1093at2759"/>
<reference evidence="4 5" key="1">
    <citation type="journal article" date="2016" name="Mol. Biol. Evol.">
        <title>Comparative Genomics of Early-Diverging Mushroom-Forming Fungi Provides Insights into the Origins of Lignocellulose Decay Capabilities.</title>
        <authorList>
            <person name="Nagy L.G."/>
            <person name="Riley R."/>
            <person name="Tritt A."/>
            <person name="Adam C."/>
            <person name="Daum C."/>
            <person name="Floudas D."/>
            <person name="Sun H."/>
            <person name="Yadav J.S."/>
            <person name="Pangilinan J."/>
            <person name="Larsson K.H."/>
            <person name="Matsuura K."/>
            <person name="Barry K."/>
            <person name="Labutti K."/>
            <person name="Kuo R."/>
            <person name="Ohm R.A."/>
            <person name="Bhattacharya S.S."/>
            <person name="Shirouzu T."/>
            <person name="Yoshinaga Y."/>
            <person name="Martin F.M."/>
            <person name="Grigoriev I.V."/>
            <person name="Hibbett D.S."/>
        </authorList>
    </citation>
    <scope>NUCLEOTIDE SEQUENCE [LARGE SCALE GENOMIC DNA]</scope>
    <source>
        <strain evidence="4 5">HHB9708</strain>
    </source>
</reference>
<dbReference type="PANTHER" id="PTHR10539:SF0">
    <property type="entry name" value="26S PROTEASOME NON-ATPASE REGULATORY SUBUNIT 13"/>
    <property type="match status" value="1"/>
</dbReference>
<feature type="domain" description="PCI" evidence="3">
    <location>
        <begin position="180"/>
        <end position="354"/>
    </location>
</feature>
<organism evidence="4 5">
    <name type="scientific">Sistotremastrum niveocremeum HHB9708</name>
    <dbReference type="NCBI Taxonomy" id="1314777"/>
    <lineage>
        <taxon>Eukaryota</taxon>
        <taxon>Fungi</taxon>
        <taxon>Dikarya</taxon>
        <taxon>Basidiomycota</taxon>
        <taxon>Agaricomycotina</taxon>
        <taxon>Agaricomycetes</taxon>
        <taxon>Sistotremastrales</taxon>
        <taxon>Sistotremastraceae</taxon>
        <taxon>Sertulicium</taxon>
        <taxon>Sertulicium niveocremeum</taxon>
    </lineage>
</organism>
<dbReference type="InterPro" id="IPR000717">
    <property type="entry name" value="PCI_dom"/>
</dbReference>
<dbReference type="SUPFAM" id="SSF46785">
    <property type="entry name" value="Winged helix' DNA-binding domain"/>
    <property type="match status" value="1"/>
</dbReference>
<dbReference type="STRING" id="1314777.A0A164WV10"/>
<dbReference type="EMBL" id="KV419401">
    <property type="protein sequence ID" value="KZS95387.1"/>
    <property type="molecule type" value="Genomic_DNA"/>
</dbReference>
<dbReference type="Proteomes" id="UP000076722">
    <property type="component" value="Unassembled WGS sequence"/>
</dbReference>
<dbReference type="GO" id="GO:0005829">
    <property type="term" value="C:cytosol"/>
    <property type="evidence" value="ECO:0007669"/>
    <property type="project" value="TreeGrafter"/>
</dbReference>
<sequence length="394" mass="45301">MVSMQVDTPKVKIPELLTALTENSPPSLQRYYDSFRNLYNRKLWHQLNDSIFAYYHEPDSRPYRLELFNSFIRDFESKLNPLRLVDLVIIVAREFDNPQTHVTFLTELLERIKEPQANALLLATVAHAKLLYGDLEESKKDIDKCAKALEDLPSVEKSVNAAYYNAAADYYRMKPEYAPYYRNALLYLACLPDLDSTPPPLSPEEKLVRAHDLAMAAFLGEEIYNFGELLMHPILDCLDNTPHDWLKKLLYTFNEGDIGKFDALVPLFSKEPLLVDNHSFLRQKVCMMALIESAFRRMRSSTSSRTLTFQTIAEETRLPVDDVEHLVMKALSLNLIRGTIDEVSQTASITWVQPRVLSRDQIGLLANRLTEWCEKLSQVEKYVSGQSPELFVNA</sequence>
<comment type="similarity">
    <text evidence="1">Belongs to the proteasome subunit S11 family.</text>
</comment>
<gene>
    <name evidence="4" type="ORF">SISNIDRAFT_451980</name>
</gene>
<dbReference type="GO" id="GO:0008541">
    <property type="term" value="C:proteasome regulatory particle, lid subcomplex"/>
    <property type="evidence" value="ECO:0007669"/>
    <property type="project" value="TreeGrafter"/>
</dbReference>
<dbReference type="InterPro" id="IPR035298">
    <property type="entry name" value="PSMD13"/>
</dbReference>
<dbReference type="Pfam" id="PF22037">
    <property type="entry name" value="PSD13_N"/>
    <property type="match status" value="1"/>
</dbReference>